<dbReference type="EMBL" id="FNJW01000008">
    <property type="protein sequence ID" value="SDQ18308.1"/>
    <property type="molecule type" value="Genomic_DNA"/>
</dbReference>
<dbReference type="PROSITE" id="PS51186">
    <property type="entry name" value="GNAT"/>
    <property type="match status" value="1"/>
</dbReference>
<reference evidence="3" key="1">
    <citation type="submission" date="2016-10" db="EMBL/GenBank/DDBJ databases">
        <authorList>
            <person name="Varghese N."/>
            <person name="Submissions S."/>
        </authorList>
    </citation>
    <scope>NUCLEOTIDE SEQUENCE [LARGE SCALE GENOMIC DNA]</scope>
    <source>
        <strain evidence="3">MPL-11</strain>
    </source>
</reference>
<dbReference type="Pfam" id="PF00583">
    <property type="entry name" value="Acetyltransf_1"/>
    <property type="match status" value="1"/>
</dbReference>
<name>A0A1H0YTA4_9LACT</name>
<evidence type="ECO:0000313" key="3">
    <source>
        <dbReference type="Proteomes" id="UP000199481"/>
    </source>
</evidence>
<dbReference type="RefSeq" id="WP_035020028.1">
    <property type="nucleotide sequence ID" value="NZ_CP084916.1"/>
</dbReference>
<dbReference type="InterPro" id="IPR016181">
    <property type="entry name" value="Acyl_CoA_acyltransferase"/>
</dbReference>
<sequence length="178" mass="20217">MRSIKVGETSDYEEVRIELATAKDVDEIVAICIQGYACTAKAVSDKQQVQEKVEEYYNPKRILNEIEEVSAKWSGWIVARLDKKVIGVIGGGIVDSKVGKVFVLYVDVNYLRKDIGTRLVNHLTQMQQLLGNSTQLVSFLKSDKESSQFYEALGFHYLQDIEDTKNVEFTSIEMIRDI</sequence>
<dbReference type="GO" id="GO:0016747">
    <property type="term" value="F:acyltransferase activity, transferring groups other than amino-acyl groups"/>
    <property type="evidence" value="ECO:0007669"/>
    <property type="project" value="InterPro"/>
</dbReference>
<dbReference type="Proteomes" id="UP000199481">
    <property type="component" value="Unassembled WGS sequence"/>
</dbReference>
<keyword evidence="3" id="KW-1185">Reference proteome</keyword>
<dbReference type="InterPro" id="IPR000182">
    <property type="entry name" value="GNAT_dom"/>
</dbReference>
<gene>
    <name evidence="2" type="ORF">SAMN04487752_1138</name>
</gene>
<feature type="domain" description="N-acetyltransferase" evidence="1">
    <location>
        <begin position="15"/>
        <end position="178"/>
    </location>
</feature>
<keyword evidence="2" id="KW-0808">Transferase</keyword>
<dbReference type="SUPFAM" id="SSF55729">
    <property type="entry name" value="Acyl-CoA N-acyltransferases (Nat)"/>
    <property type="match status" value="1"/>
</dbReference>
<evidence type="ECO:0000313" key="2">
    <source>
        <dbReference type="EMBL" id="SDQ18308.1"/>
    </source>
</evidence>
<dbReference type="OrthoDB" id="69535at2"/>
<protein>
    <submittedName>
        <fullName evidence="2">Acetyltransferase (GNAT) family protein</fullName>
    </submittedName>
</protein>
<evidence type="ECO:0000259" key="1">
    <source>
        <dbReference type="PROSITE" id="PS51186"/>
    </source>
</evidence>
<organism evidence="2 3">
    <name type="scientific">Carnobacterium viridans</name>
    <dbReference type="NCBI Taxonomy" id="174587"/>
    <lineage>
        <taxon>Bacteria</taxon>
        <taxon>Bacillati</taxon>
        <taxon>Bacillota</taxon>
        <taxon>Bacilli</taxon>
        <taxon>Lactobacillales</taxon>
        <taxon>Carnobacteriaceae</taxon>
        <taxon>Carnobacterium</taxon>
    </lineage>
</organism>
<dbReference type="Gene3D" id="3.40.630.30">
    <property type="match status" value="1"/>
</dbReference>
<accession>A0A1H0YTA4</accession>
<dbReference type="AlphaFoldDB" id="A0A1H0YTA4"/>
<proteinExistence type="predicted"/>